<sequence length="331" mass="37716">MQDIFSVPSCFSSPAEKPPENPGTTRSGQSLVALVYRVEISGICRLVTVTWCKNLLAHGLSVSIQGSRSESDSDDEEDKKFYCVNNGMASTGTASSVGSVKNNPTCKVEMRPWHFWRRYGSKRFHVDGKVIDVFWDLKNAKFSSSDDPEPLSGYYMAVVSDDEVVLLLGDLKKEAFRRSGSRPSLLDPVLVSKKEHVFGKKRFSTRAKFHEKEKMHEIMVECNSCGRNDIDMAIKVDGCVSVLVRHLQWKFRGNETIFVNNLRVQVYWDVHDWLFSPGPRHALFIFKPEPILIECFPSNGEHAEHKYGDELIIEDDESSDFCLFLYAWRVE</sequence>
<evidence type="ECO:0000256" key="1">
    <source>
        <dbReference type="SAM" id="MobiDB-lite"/>
    </source>
</evidence>
<dbReference type="Proteomes" id="UP001151287">
    <property type="component" value="Unassembled WGS sequence"/>
</dbReference>
<comment type="caution">
    <text evidence="2">The sequence shown here is derived from an EMBL/GenBank/DDBJ whole genome shotgun (WGS) entry which is preliminary data.</text>
</comment>
<proteinExistence type="predicted"/>
<organism evidence="2 3">
    <name type="scientific">Rhynchospora breviuscula</name>
    <dbReference type="NCBI Taxonomy" id="2022672"/>
    <lineage>
        <taxon>Eukaryota</taxon>
        <taxon>Viridiplantae</taxon>
        <taxon>Streptophyta</taxon>
        <taxon>Embryophyta</taxon>
        <taxon>Tracheophyta</taxon>
        <taxon>Spermatophyta</taxon>
        <taxon>Magnoliopsida</taxon>
        <taxon>Liliopsida</taxon>
        <taxon>Poales</taxon>
        <taxon>Cyperaceae</taxon>
        <taxon>Cyperoideae</taxon>
        <taxon>Rhynchosporeae</taxon>
        <taxon>Rhynchospora</taxon>
    </lineage>
</organism>
<evidence type="ECO:0000313" key="2">
    <source>
        <dbReference type="EMBL" id="KAJ1704142.1"/>
    </source>
</evidence>
<dbReference type="Pfam" id="PF05910">
    <property type="entry name" value="DUF868"/>
    <property type="match status" value="1"/>
</dbReference>
<feature type="region of interest" description="Disordered" evidence="1">
    <location>
        <begin position="1"/>
        <end position="26"/>
    </location>
</feature>
<gene>
    <name evidence="2" type="ORF">LUZ63_003921</name>
</gene>
<dbReference type="PANTHER" id="PTHR31972:SF12">
    <property type="entry name" value="OS01G0909400 PROTEIN"/>
    <property type="match status" value="1"/>
</dbReference>
<reference evidence="2" key="1">
    <citation type="journal article" date="2022" name="Cell">
        <title>Repeat-based holocentromeres influence genome architecture and karyotype evolution.</title>
        <authorList>
            <person name="Hofstatter P.G."/>
            <person name="Thangavel G."/>
            <person name="Lux T."/>
            <person name="Neumann P."/>
            <person name="Vondrak T."/>
            <person name="Novak P."/>
            <person name="Zhang M."/>
            <person name="Costa L."/>
            <person name="Castellani M."/>
            <person name="Scott A."/>
            <person name="Toegelov H."/>
            <person name="Fuchs J."/>
            <person name="Mata-Sucre Y."/>
            <person name="Dias Y."/>
            <person name="Vanzela A.L.L."/>
            <person name="Huettel B."/>
            <person name="Almeida C.C.S."/>
            <person name="Simkova H."/>
            <person name="Souza G."/>
            <person name="Pedrosa-Harand A."/>
            <person name="Macas J."/>
            <person name="Mayer K.F.X."/>
            <person name="Houben A."/>
            <person name="Marques A."/>
        </authorList>
    </citation>
    <scope>NUCLEOTIDE SEQUENCE</scope>
    <source>
        <strain evidence="2">RhyBre1mFocal</strain>
    </source>
</reference>
<accession>A0A9Q0HZG8</accession>
<dbReference type="InterPro" id="IPR008586">
    <property type="entry name" value="DUF868_pln"/>
</dbReference>
<dbReference type="OrthoDB" id="731074at2759"/>
<dbReference type="AlphaFoldDB" id="A0A9Q0HZG8"/>
<keyword evidence="3" id="KW-1185">Reference proteome</keyword>
<evidence type="ECO:0008006" key="4">
    <source>
        <dbReference type="Google" id="ProtNLM"/>
    </source>
</evidence>
<dbReference type="PANTHER" id="PTHR31972">
    <property type="entry name" value="EXPRESSED PROTEIN"/>
    <property type="match status" value="1"/>
</dbReference>
<evidence type="ECO:0000313" key="3">
    <source>
        <dbReference type="Proteomes" id="UP001151287"/>
    </source>
</evidence>
<protein>
    <recommendedName>
        <fullName evidence="4">DUF868 domain-containing protein</fullName>
    </recommendedName>
</protein>
<name>A0A9Q0HZG8_9POAL</name>
<dbReference type="EMBL" id="JAMQYH010000001">
    <property type="protein sequence ID" value="KAJ1704142.1"/>
    <property type="molecule type" value="Genomic_DNA"/>
</dbReference>